<dbReference type="InterPro" id="IPR006671">
    <property type="entry name" value="Cyclin_N"/>
</dbReference>
<dbReference type="OrthoDB" id="62at2759"/>
<dbReference type="Gene3D" id="1.10.472.10">
    <property type="entry name" value="Cyclin-like"/>
    <property type="match status" value="2"/>
</dbReference>
<dbReference type="InterPro" id="IPR013763">
    <property type="entry name" value="Cyclin-like_dom"/>
</dbReference>
<evidence type="ECO:0000256" key="1">
    <source>
        <dbReference type="ARBA" id="ARBA00011177"/>
    </source>
</evidence>
<gene>
    <name evidence="9" type="ORF">PanWU01x14_351330</name>
</gene>
<keyword evidence="2" id="KW-0132">Cell division</keyword>
<dbReference type="SMART" id="SM00385">
    <property type="entry name" value="CYCLIN"/>
    <property type="match status" value="1"/>
</dbReference>
<evidence type="ECO:0000256" key="5">
    <source>
        <dbReference type="ARBA" id="ARBA00032263"/>
    </source>
</evidence>
<feature type="region of interest" description="Disordered" evidence="7">
    <location>
        <begin position="18"/>
        <end position="37"/>
    </location>
</feature>
<proteinExistence type="inferred from homology"/>
<evidence type="ECO:0000256" key="3">
    <source>
        <dbReference type="ARBA" id="ARBA00023127"/>
    </source>
</evidence>
<dbReference type="InterPro" id="IPR036915">
    <property type="entry name" value="Cyclin-like_sf"/>
</dbReference>
<comment type="subunit">
    <text evidence="1">Interacts with the CDC2 protein kinase to form a serine/threonine kinase holoenzyme complex also known as maturation promoting factor (MPF). The cyclin subunit imparts substrate specificity to the complex.</text>
</comment>
<dbReference type="STRING" id="3476.A0A2P5AAP3"/>
<dbReference type="InterPro" id="IPR004367">
    <property type="entry name" value="Cyclin_C-dom"/>
</dbReference>
<comment type="caution">
    <text evidence="9">The sequence shown here is derived from an EMBL/GenBank/DDBJ whole genome shotgun (WGS) entry which is preliminary data.</text>
</comment>
<organism evidence="9 10">
    <name type="scientific">Parasponia andersonii</name>
    <name type="common">Sponia andersonii</name>
    <dbReference type="NCBI Taxonomy" id="3476"/>
    <lineage>
        <taxon>Eukaryota</taxon>
        <taxon>Viridiplantae</taxon>
        <taxon>Streptophyta</taxon>
        <taxon>Embryophyta</taxon>
        <taxon>Tracheophyta</taxon>
        <taxon>Spermatophyta</taxon>
        <taxon>Magnoliopsida</taxon>
        <taxon>eudicotyledons</taxon>
        <taxon>Gunneridae</taxon>
        <taxon>Pentapetalae</taxon>
        <taxon>rosids</taxon>
        <taxon>fabids</taxon>
        <taxon>Rosales</taxon>
        <taxon>Cannabaceae</taxon>
        <taxon>Parasponia</taxon>
    </lineage>
</organism>
<comment type="similarity">
    <text evidence="6">Belongs to the cyclin family.</text>
</comment>
<dbReference type="PANTHER" id="PTHR10177">
    <property type="entry name" value="CYCLINS"/>
    <property type="match status" value="1"/>
</dbReference>
<keyword evidence="10" id="KW-1185">Reference proteome</keyword>
<dbReference type="SUPFAM" id="SSF47954">
    <property type="entry name" value="Cyclin-like"/>
    <property type="match status" value="2"/>
</dbReference>
<sequence>MDHISLLCDEVWLSSPASDDTPVQMTQHGTKKRHDDNGEFHMTKEEFEQALNICLEEEKSHIPKHDYLQYLVSNNLNVARFRSIQWFIKCRSRFNLSFGTVFYATNYLDRFISMNQYCNIEWKYWMVELLSIACLSIASKFIDTTTPTLHEINQIEDMEHLFEVSTIQRMELKVLEALDWRLTCNTPHSYVQLFIPNLQYLTLDHFHQQQSIITQLFYLLLGAISDTKLVEFRPSVIAVSALWCCLDGFLSTSASANHDSCLTGFFDKDQKDDLVRCHKIMMEMHWINGTLYKLEADGEYQHIYGCTSSPTTVLLKERNSIRDFSVDLSPSRNILQDINLASKLRNKRRSPHEEEMQ</sequence>
<dbReference type="GO" id="GO:0051301">
    <property type="term" value="P:cell division"/>
    <property type="evidence" value="ECO:0007669"/>
    <property type="project" value="UniProtKB-KW"/>
</dbReference>
<feature type="domain" description="Cyclin-like" evidence="8">
    <location>
        <begin position="85"/>
        <end position="176"/>
    </location>
</feature>
<dbReference type="Proteomes" id="UP000237105">
    <property type="component" value="Unassembled WGS sequence"/>
</dbReference>
<feature type="compositionally biased region" description="Polar residues" evidence="7">
    <location>
        <begin position="18"/>
        <end position="28"/>
    </location>
</feature>
<evidence type="ECO:0000256" key="6">
    <source>
        <dbReference type="RuleBase" id="RU000383"/>
    </source>
</evidence>
<accession>A0A2P5AAP3</accession>
<evidence type="ECO:0000256" key="2">
    <source>
        <dbReference type="ARBA" id="ARBA00022618"/>
    </source>
</evidence>
<dbReference type="EMBL" id="JXTB01000716">
    <property type="protein sequence ID" value="PON33608.1"/>
    <property type="molecule type" value="Genomic_DNA"/>
</dbReference>
<dbReference type="InterPro" id="IPR039361">
    <property type="entry name" value="Cyclin"/>
</dbReference>
<evidence type="ECO:0000259" key="8">
    <source>
        <dbReference type="SMART" id="SM00385"/>
    </source>
</evidence>
<evidence type="ECO:0000313" key="9">
    <source>
        <dbReference type="EMBL" id="PON33608.1"/>
    </source>
</evidence>
<keyword evidence="4" id="KW-0131">Cell cycle</keyword>
<evidence type="ECO:0000313" key="10">
    <source>
        <dbReference type="Proteomes" id="UP000237105"/>
    </source>
</evidence>
<reference evidence="10" key="1">
    <citation type="submission" date="2016-06" db="EMBL/GenBank/DDBJ databases">
        <title>Parallel loss of symbiosis genes in relatives of nitrogen-fixing non-legume Parasponia.</title>
        <authorList>
            <person name="Van Velzen R."/>
            <person name="Holmer R."/>
            <person name="Bu F."/>
            <person name="Rutten L."/>
            <person name="Van Zeijl A."/>
            <person name="Liu W."/>
            <person name="Santuari L."/>
            <person name="Cao Q."/>
            <person name="Sharma T."/>
            <person name="Shen D."/>
            <person name="Roswanjaya Y."/>
            <person name="Wardhani T."/>
            <person name="Kalhor M.S."/>
            <person name="Jansen J."/>
            <person name="Van den Hoogen J."/>
            <person name="Gungor B."/>
            <person name="Hartog M."/>
            <person name="Hontelez J."/>
            <person name="Verver J."/>
            <person name="Yang W.-C."/>
            <person name="Schijlen E."/>
            <person name="Repin R."/>
            <person name="Schilthuizen M."/>
            <person name="Schranz E."/>
            <person name="Heidstra R."/>
            <person name="Miyata K."/>
            <person name="Fedorova E."/>
            <person name="Kohlen W."/>
            <person name="Bisseling T."/>
            <person name="Smit S."/>
            <person name="Geurts R."/>
        </authorList>
    </citation>
    <scope>NUCLEOTIDE SEQUENCE [LARGE SCALE GENOMIC DNA]</scope>
    <source>
        <strain evidence="10">cv. WU1-14</strain>
    </source>
</reference>
<name>A0A2P5AAP3_PARAD</name>
<evidence type="ECO:0000256" key="7">
    <source>
        <dbReference type="SAM" id="MobiDB-lite"/>
    </source>
</evidence>
<dbReference type="Pfam" id="PF00134">
    <property type="entry name" value="Cyclin_N"/>
    <property type="match status" value="1"/>
</dbReference>
<keyword evidence="3 6" id="KW-0195">Cyclin</keyword>
<protein>
    <recommendedName>
        <fullName evidence="5">B-like cyclin</fullName>
    </recommendedName>
</protein>
<dbReference type="Pfam" id="PF02984">
    <property type="entry name" value="Cyclin_C"/>
    <property type="match status" value="1"/>
</dbReference>
<dbReference type="AlphaFoldDB" id="A0A2P5AAP3"/>
<dbReference type="CDD" id="cd20544">
    <property type="entry name" value="CYCLIN_AtCycD-like_rpt2"/>
    <property type="match status" value="1"/>
</dbReference>
<evidence type="ECO:0000256" key="4">
    <source>
        <dbReference type="ARBA" id="ARBA00023306"/>
    </source>
</evidence>